<dbReference type="Pfam" id="PF01370">
    <property type="entry name" value="Epimerase"/>
    <property type="match status" value="2"/>
</dbReference>
<reference evidence="6 7" key="1">
    <citation type="submission" date="2023-11" db="EMBL/GenBank/DDBJ databases">
        <authorList>
            <person name="Cook R."/>
            <person name="Crisci M."/>
            <person name="Pye H."/>
            <person name="Adriaenssens E."/>
            <person name="Santini J."/>
        </authorList>
    </citation>
    <scope>NUCLEOTIDE SEQUENCE [LARGE SCALE GENOMIC DNA]</scope>
    <source>
        <strain evidence="6">Lak_Megaphage_Sonny</strain>
    </source>
</reference>
<comment type="similarity">
    <text evidence="1">Belongs to the NAD(P)-dependent epimerase/dehydratase family. Fucose synthase subfamily.</text>
</comment>
<dbReference type="HAMAP" id="MF_00956">
    <property type="entry name" value="GDP_fucose_synth"/>
    <property type="match status" value="1"/>
</dbReference>
<protein>
    <submittedName>
        <fullName evidence="6">Nucleotide-sugar epimerase</fullName>
    </submittedName>
</protein>
<evidence type="ECO:0000256" key="3">
    <source>
        <dbReference type="ARBA" id="ARBA00023002"/>
    </source>
</evidence>
<evidence type="ECO:0000313" key="6">
    <source>
        <dbReference type="EMBL" id="WQJ53771.1"/>
    </source>
</evidence>
<evidence type="ECO:0000256" key="1">
    <source>
        <dbReference type="ARBA" id="ARBA00005959"/>
    </source>
</evidence>
<organism evidence="6 7">
    <name type="scientific">phage Lak_Megaphage_Sonny</name>
    <dbReference type="NCBI Taxonomy" id="3109229"/>
    <lineage>
        <taxon>Viruses</taxon>
        <taxon>Duplodnaviria</taxon>
        <taxon>Heunggongvirae</taxon>
        <taxon>Uroviricota</taxon>
        <taxon>Caudoviricetes</taxon>
        <taxon>Caudoviricetes code 15 clade</taxon>
    </lineage>
</organism>
<dbReference type="Proteomes" id="UP001358193">
    <property type="component" value="Segment"/>
</dbReference>
<keyword evidence="3" id="KW-0560">Oxidoreductase</keyword>
<dbReference type="PANTHER" id="PTHR43238:SF1">
    <property type="entry name" value="GDP-L-FUCOSE SYNTHASE"/>
    <property type="match status" value="1"/>
</dbReference>
<evidence type="ECO:0000313" key="7">
    <source>
        <dbReference type="Proteomes" id="UP001358193"/>
    </source>
</evidence>
<name>A0ABZ0Z514_9CAUD</name>
<dbReference type="EMBL" id="OR769223">
    <property type="protein sequence ID" value="WQJ53771.1"/>
    <property type="molecule type" value="Genomic_DNA"/>
</dbReference>
<dbReference type="PANTHER" id="PTHR43238">
    <property type="entry name" value="GDP-L-FUCOSE SYNTHASE"/>
    <property type="match status" value="1"/>
</dbReference>
<accession>A0ABZ0Z514</accession>
<keyword evidence="4" id="KW-0413">Isomerase</keyword>
<feature type="domain" description="NAD-dependent epimerase/dehydratase" evidence="5">
    <location>
        <begin position="244"/>
        <end position="275"/>
    </location>
</feature>
<dbReference type="InterPro" id="IPR028614">
    <property type="entry name" value="GDP_fucose/colitose_synth"/>
</dbReference>
<dbReference type="Gene3D" id="3.40.50.720">
    <property type="entry name" value="NAD(P)-binding Rossmann-like Domain"/>
    <property type="match status" value="2"/>
</dbReference>
<dbReference type="SUPFAM" id="SSF51735">
    <property type="entry name" value="NAD(P)-binding Rossmann-fold domains"/>
    <property type="match status" value="1"/>
</dbReference>
<keyword evidence="2" id="KW-0521">NADP</keyword>
<dbReference type="CDD" id="cd05239">
    <property type="entry name" value="GDP_FS_SDR_e"/>
    <property type="match status" value="1"/>
</dbReference>
<dbReference type="InterPro" id="IPR001509">
    <property type="entry name" value="Epimerase_deHydtase"/>
</dbReference>
<dbReference type="InterPro" id="IPR036291">
    <property type="entry name" value="NAD(P)-bd_dom_sf"/>
</dbReference>
<keyword evidence="7" id="KW-1185">Reference proteome</keyword>
<feature type="domain" description="NAD-dependent epimerase/dehydratase" evidence="5">
    <location>
        <begin position="7"/>
        <end position="193"/>
    </location>
</feature>
<evidence type="ECO:0000259" key="5">
    <source>
        <dbReference type="Pfam" id="PF01370"/>
    </source>
</evidence>
<evidence type="ECO:0000256" key="2">
    <source>
        <dbReference type="ARBA" id="ARBA00022857"/>
    </source>
</evidence>
<evidence type="ECO:0000256" key="4">
    <source>
        <dbReference type="ARBA" id="ARBA00023235"/>
    </source>
</evidence>
<sequence length="444" mass="51159">MNKETCIYVAGHTGLVGSAIVRQLKNKGYFNIITKTHDELDLTDQAAVKKFFKEQHPQVVILAAAMVGGIKANNIYRGEFIMKNMQIQCNVISEAYNNKVEKLLFLGSSCIYPKNADQPISEKSLLTGELEYTNEPYAIAKIAGLKMCESYNMQFCTNYISVMPTNLYGYNDNFSLSNSHVLPGIIRRMHLGKLLRNRDFASIREDIKKRPLSTKKESDIIINSYKDWQLEEILSEYDIYEDCVKLWGTGTPLREFMWSDDLADACVYIMEKVDFQDILKITKQEGSYEIRNCHINIGTGEEYTIKQLAEKIAKAVGYTGNILFNTNQLDGTPRKLLNCDTLHELGWKHKVSIDEGIEKLYQWYNLENQNIEILNKAKDYQISKEGQNISTKDLNDAYIAGAKEQFNMTADTLYKYFSENTFFDHNGKRVFFNAKWFNEHFRSI</sequence>
<proteinExistence type="inferred from homology"/>